<evidence type="ECO:0000313" key="3">
    <source>
        <dbReference type="Proteomes" id="UP000248597"/>
    </source>
</evidence>
<dbReference type="AlphaFoldDB" id="A0A2W5N6Z6"/>
<feature type="region of interest" description="Disordered" evidence="1">
    <location>
        <begin position="1"/>
        <end position="42"/>
    </location>
</feature>
<protein>
    <submittedName>
        <fullName evidence="2">Uncharacterized protein</fullName>
    </submittedName>
</protein>
<dbReference type="EMBL" id="QFPJ01000020">
    <property type="protein sequence ID" value="PZQ21960.1"/>
    <property type="molecule type" value="Genomic_DNA"/>
</dbReference>
<comment type="caution">
    <text evidence="2">The sequence shown here is derived from an EMBL/GenBank/DDBJ whole genome shotgun (WGS) entry which is preliminary data.</text>
</comment>
<name>A0A2W5N6Z6_SPHMC</name>
<proteinExistence type="predicted"/>
<evidence type="ECO:0000313" key="2">
    <source>
        <dbReference type="EMBL" id="PZQ21960.1"/>
    </source>
</evidence>
<evidence type="ECO:0000256" key="1">
    <source>
        <dbReference type="SAM" id="MobiDB-lite"/>
    </source>
</evidence>
<reference evidence="2 3" key="1">
    <citation type="submission" date="2017-08" db="EMBL/GenBank/DDBJ databases">
        <title>Infants hospitalized years apart are colonized by the same room-sourced microbial strains.</title>
        <authorList>
            <person name="Brooks B."/>
            <person name="Olm M.R."/>
            <person name="Firek B.A."/>
            <person name="Baker R."/>
            <person name="Thomas B.C."/>
            <person name="Morowitz M.J."/>
            <person name="Banfield J.F."/>
        </authorList>
    </citation>
    <scope>NUCLEOTIDE SEQUENCE [LARGE SCALE GENOMIC DNA]</scope>
    <source>
        <strain evidence="2">S2_005_003_R2_47</strain>
    </source>
</reference>
<sequence length="148" mass="16439">MNCPFDQVGHTKDGGHVPQRASGGYNAGNRRASNQRETADPAKAEAQFFGNPLSEKKLATDHVMLRERQDRYPDPVAHWLRRFSVAGAPCVTKLLVTLRVSQMIECGQGFIHGYLQPDFDVLALGGHPFSERVAEICLVEQRFVADMS</sequence>
<dbReference type="Proteomes" id="UP000248597">
    <property type="component" value="Unassembled WGS sequence"/>
</dbReference>
<accession>A0A2W5N6Z6</accession>
<gene>
    <name evidence="2" type="ORF">DI569_09875</name>
</gene>
<organism evidence="2 3">
    <name type="scientific">Sphingopyxis macrogoltabida</name>
    <name type="common">Sphingomonas macrogoltabidus</name>
    <dbReference type="NCBI Taxonomy" id="33050"/>
    <lineage>
        <taxon>Bacteria</taxon>
        <taxon>Pseudomonadati</taxon>
        <taxon>Pseudomonadota</taxon>
        <taxon>Alphaproteobacteria</taxon>
        <taxon>Sphingomonadales</taxon>
        <taxon>Sphingomonadaceae</taxon>
        <taxon>Sphingopyxis</taxon>
    </lineage>
</organism>